<dbReference type="EMBL" id="JABBJH010000005">
    <property type="protein sequence ID" value="NMK38820.1"/>
    <property type="molecule type" value="Genomic_DNA"/>
</dbReference>
<feature type="signal peptide" evidence="5">
    <location>
        <begin position="1"/>
        <end position="24"/>
    </location>
</feature>
<reference evidence="8 10" key="2">
    <citation type="submission" date="2020-04" db="EMBL/GenBank/DDBJ databases">
        <authorList>
            <person name="Hitch T.C.A."/>
            <person name="Wylensek D."/>
            <person name="Clavel T."/>
        </authorList>
    </citation>
    <scope>NUCLEOTIDE SEQUENCE [LARGE SCALE GENOMIC DNA]</scope>
    <source>
        <strain evidence="8 10">WCA-386-APC-2A</strain>
    </source>
</reference>
<dbReference type="AlphaFoldDB" id="A0A1M6N293"/>
<reference evidence="7 9" key="1">
    <citation type="journal article" date="2018" name="Genome Announc.">
        <title>Complete genomes of two Megasphaera elsdenii strains, NCIMB 702410 and ATCC 25940.</title>
        <authorList>
            <person name="Hatmaker E.A."/>
            <person name="O'Dell K."/>
            <person name="Riley L.A."/>
            <person name="Klingeman D.M."/>
            <person name="Guss A.M."/>
        </authorList>
    </citation>
    <scope>NUCLEOTIDE SEQUENCE [LARGE SCALE GENOMIC DNA]</scope>
    <source>
        <strain evidence="7 9">NCIMB702410</strain>
    </source>
</reference>
<dbReference type="SUPFAM" id="SSF54001">
    <property type="entry name" value="Cysteine proteinases"/>
    <property type="match status" value="1"/>
</dbReference>
<evidence type="ECO:0000313" key="7">
    <source>
        <dbReference type="EMBL" id="AVO27648.1"/>
    </source>
</evidence>
<evidence type="ECO:0000256" key="1">
    <source>
        <dbReference type="ARBA" id="ARBA00007074"/>
    </source>
</evidence>
<dbReference type="Proteomes" id="UP000536773">
    <property type="component" value="Unassembled WGS sequence"/>
</dbReference>
<gene>
    <name evidence="7" type="ORF">C6Y28_08525</name>
    <name evidence="8" type="ORF">HG933_05430</name>
</gene>
<dbReference type="PROSITE" id="PS51935">
    <property type="entry name" value="NLPC_P60"/>
    <property type="match status" value="1"/>
</dbReference>
<evidence type="ECO:0000313" key="9">
    <source>
        <dbReference type="Proteomes" id="UP000238358"/>
    </source>
</evidence>
<feature type="chain" id="PRO_5015066906" description="NlpC/P60 domain-containing protein" evidence="5">
    <location>
        <begin position="25"/>
        <end position="247"/>
    </location>
</feature>
<dbReference type="InterPro" id="IPR036365">
    <property type="entry name" value="PGBD-like_sf"/>
</dbReference>
<evidence type="ECO:0000259" key="6">
    <source>
        <dbReference type="PROSITE" id="PS51935"/>
    </source>
</evidence>
<dbReference type="SUPFAM" id="SSF47090">
    <property type="entry name" value="PGBD-like"/>
    <property type="match status" value="1"/>
</dbReference>
<sequence length="247" mass="27344">MWKKISKVWILAALFVFAALPVLAASPLTIGSRGDEVRSIQQILRSKGYRVNVNGVYTKDTAQAVSQYQKDKKIQVSGKVGGWTYYLLTGNRSKLPPKPVMKKGQSTRFNNGAISKYRHFSGGDAFGNQLVHSAYQYLGIPYVFGGNTPAEGFDCSGFTKYVFSHNGINLPRLADEQYEVGQRVRRSELMPGDLVFFTTYEPGVSHTGIYVGNNNFISATSSGGIRVDSLDSGYWSPRYVGATRVRR</sequence>
<dbReference type="EMBL" id="CP027569">
    <property type="protein sequence ID" value="AVO27648.1"/>
    <property type="molecule type" value="Genomic_DNA"/>
</dbReference>
<dbReference type="InterPro" id="IPR000064">
    <property type="entry name" value="NLP_P60_dom"/>
</dbReference>
<dbReference type="Pfam" id="PF01471">
    <property type="entry name" value="PG_binding_1"/>
    <property type="match status" value="1"/>
</dbReference>
<keyword evidence="5" id="KW-0732">Signal</keyword>
<evidence type="ECO:0000256" key="5">
    <source>
        <dbReference type="SAM" id="SignalP"/>
    </source>
</evidence>
<evidence type="ECO:0000256" key="2">
    <source>
        <dbReference type="ARBA" id="ARBA00022670"/>
    </source>
</evidence>
<dbReference type="InterPro" id="IPR002477">
    <property type="entry name" value="Peptidoglycan-bd-like"/>
</dbReference>
<dbReference type="Proteomes" id="UP000238358">
    <property type="component" value="Chromosome"/>
</dbReference>
<dbReference type="Gene3D" id="3.90.1720.10">
    <property type="entry name" value="endopeptidase domain like (from Nostoc punctiforme)"/>
    <property type="match status" value="1"/>
</dbReference>
<evidence type="ECO:0000256" key="4">
    <source>
        <dbReference type="ARBA" id="ARBA00022807"/>
    </source>
</evidence>
<keyword evidence="4" id="KW-0788">Thiol protease</keyword>
<protein>
    <recommendedName>
        <fullName evidence="6">NlpC/P60 domain-containing protein</fullName>
    </recommendedName>
</protein>
<dbReference type="Gene3D" id="1.10.101.10">
    <property type="entry name" value="PGBD-like superfamily/PGBD"/>
    <property type="match status" value="1"/>
</dbReference>
<keyword evidence="3" id="KW-0378">Hydrolase</keyword>
<evidence type="ECO:0000313" key="8">
    <source>
        <dbReference type="EMBL" id="NMK38820.1"/>
    </source>
</evidence>
<comment type="similarity">
    <text evidence="1">Belongs to the peptidase C40 family.</text>
</comment>
<proteinExistence type="inferred from homology"/>
<evidence type="ECO:0000313" key="10">
    <source>
        <dbReference type="Proteomes" id="UP000536773"/>
    </source>
</evidence>
<name>A0A1M6N293_MEGEL</name>
<dbReference type="GO" id="GO:0008234">
    <property type="term" value="F:cysteine-type peptidase activity"/>
    <property type="evidence" value="ECO:0007669"/>
    <property type="project" value="UniProtKB-KW"/>
</dbReference>
<dbReference type="OrthoDB" id="9808890at2"/>
<accession>A0A1M6N293</accession>
<dbReference type="Pfam" id="PF00877">
    <property type="entry name" value="NLPC_P60"/>
    <property type="match status" value="1"/>
</dbReference>
<dbReference type="InterPro" id="IPR036366">
    <property type="entry name" value="PGBDSf"/>
</dbReference>
<dbReference type="RefSeq" id="WP_014016147.1">
    <property type="nucleotide sequence ID" value="NZ_CABMON010000002.1"/>
</dbReference>
<dbReference type="GeneID" id="97492151"/>
<dbReference type="GO" id="GO:0006508">
    <property type="term" value="P:proteolysis"/>
    <property type="evidence" value="ECO:0007669"/>
    <property type="project" value="UniProtKB-KW"/>
</dbReference>
<dbReference type="InterPro" id="IPR051202">
    <property type="entry name" value="Peptidase_C40"/>
</dbReference>
<organism evidence="8 10">
    <name type="scientific">Megasphaera elsdenii</name>
    <dbReference type="NCBI Taxonomy" id="907"/>
    <lineage>
        <taxon>Bacteria</taxon>
        <taxon>Bacillati</taxon>
        <taxon>Bacillota</taxon>
        <taxon>Negativicutes</taxon>
        <taxon>Veillonellales</taxon>
        <taxon>Veillonellaceae</taxon>
        <taxon>Megasphaera</taxon>
    </lineage>
</organism>
<dbReference type="InterPro" id="IPR038765">
    <property type="entry name" value="Papain-like_cys_pep_sf"/>
</dbReference>
<dbReference type="PANTHER" id="PTHR47053">
    <property type="entry name" value="MUREIN DD-ENDOPEPTIDASE MEPH-RELATED"/>
    <property type="match status" value="1"/>
</dbReference>
<keyword evidence="2" id="KW-0645">Protease</keyword>
<feature type="domain" description="NlpC/P60" evidence="6">
    <location>
        <begin position="124"/>
        <end position="246"/>
    </location>
</feature>
<dbReference type="PANTHER" id="PTHR47053:SF1">
    <property type="entry name" value="MUREIN DD-ENDOPEPTIDASE MEPH-RELATED"/>
    <property type="match status" value="1"/>
</dbReference>
<evidence type="ECO:0000256" key="3">
    <source>
        <dbReference type="ARBA" id="ARBA00022801"/>
    </source>
</evidence>